<reference evidence="3" key="1">
    <citation type="submission" date="2016-11" db="UniProtKB">
        <authorList>
            <consortium name="WormBaseParasite"/>
        </authorList>
    </citation>
    <scope>IDENTIFICATION</scope>
</reference>
<dbReference type="AlphaFoldDB" id="A0A1I8B369"/>
<name>A0A1I8B369_MELHA</name>
<feature type="compositionally biased region" description="Basic residues" evidence="1">
    <location>
        <begin position="209"/>
        <end position="218"/>
    </location>
</feature>
<proteinExistence type="predicted"/>
<accession>A0A1I8B369</accession>
<evidence type="ECO:0000313" key="3">
    <source>
        <dbReference type="WBParaSite" id="MhA1_Contig1266.frz3.gene8"/>
    </source>
</evidence>
<dbReference type="WBParaSite" id="MhA1_Contig1266.frz3.gene8">
    <property type="protein sequence ID" value="MhA1_Contig1266.frz3.gene8"/>
    <property type="gene ID" value="MhA1_Contig1266.frz3.gene8"/>
</dbReference>
<evidence type="ECO:0000256" key="1">
    <source>
        <dbReference type="SAM" id="MobiDB-lite"/>
    </source>
</evidence>
<protein>
    <submittedName>
        <fullName evidence="3">Uncharacterized protein</fullName>
    </submittedName>
</protein>
<feature type="region of interest" description="Disordered" evidence="1">
    <location>
        <begin position="25"/>
        <end position="71"/>
    </location>
</feature>
<feature type="compositionally biased region" description="Acidic residues" evidence="1">
    <location>
        <begin position="45"/>
        <end position="56"/>
    </location>
</feature>
<dbReference type="Proteomes" id="UP000095281">
    <property type="component" value="Unplaced"/>
</dbReference>
<organism evidence="2 3">
    <name type="scientific">Meloidogyne hapla</name>
    <name type="common">Root-knot nematode worm</name>
    <dbReference type="NCBI Taxonomy" id="6305"/>
    <lineage>
        <taxon>Eukaryota</taxon>
        <taxon>Metazoa</taxon>
        <taxon>Ecdysozoa</taxon>
        <taxon>Nematoda</taxon>
        <taxon>Chromadorea</taxon>
        <taxon>Rhabditida</taxon>
        <taxon>Tylenchina</taxon>
        <taxon>Tylenchomorpha</taxon>
        <taxon>Tylenchoidea</taxon>
        <taxon>Meloidogynidae</taxon>
        <taxon>Meloidogyninae</taxon>
        <taxon>Meloidogyne</taxon>
    </lineage>
</organism>
<feature type="compositionally biased region" description="Low complexity" evidence="1">
    <location>
        <begin position="177"/>
        <end position="198"/>
    </location>
</feature>
<evidence type="ECO:0000313" key="2">
    <source>
        <dbReference type="Proteomes" id="UP000095281"/>
    </source>
</evidence>
<sequence>MNANMLPAGLTLSGKLSSRKKLAKVAGCSSNDEHNNTKNSMEIDYNSEDSEMDDSIGYERDENGGDSLSMSSLGEDNELIEKEEENNQKIQIKENPIQNVGFNGIANLLGLIHQKQQQNNNSDPILPTTLSHINSLPFPPNLHPMQILMLMQTAAAHHALLQQRQQQQQIQQTLINGQNETPSSTSEHSPTSTSSSPTQKISENNGSKLGKKPQKKKSGNGPKTKPFKLSIDQILGQKTSGFL</sequence>
<keyword evidence="2" id="KW-1185">Reference proteome</keyword>
<feature type="region of interest" description="Disordered" evidence="1">
    <location>
        <begin position="177"/>
        <end position="243"/>
    </location>
</feature>